<protein>
    <submittedName>
        <fullName evidence="3">ABC-type transport auxiliary lipoprotein family protein</fullName>
    </submittedName>
</protein>
<dbReference type="Proteomes" id="UP001597135">
    <property type="component" value="Unassembled WGS sequence"/>
</dbReference>
<dbReference type="Pfam" id="PF03886">
    <property type="entry name" value="ABC_trans_aux"/>
    <property type="match status" value="1"/>
</dbReference>
<evidence type="ECO:0000256" key="1">
    <source>
        <dbReference type="SAM" id="SignalP"/>
    </source>
</evidence>
<evidence type="ECO:0000313" key="3">
    <source>
        <dbReference type="EMBL" id="MFD1344126.1"/>
    </source>
</evidence>
<accession>A0ABW3ZLU2</accession>
<dbReference type="RefSeq" id="WP_386805661.1">
    <property type="nucleotide sequence ID" value="NZ_JBHTMU010000039.1"/>
</dbReference>
<keyword evidence="3" id="KW-0449">Lipoprotein</keyword>
<organism evidence="3 4">
    <name type="scientific">Litorisediminicola beolgyonensis</name>
    <dbReference type="NCBI Taxonomy" id="1173614"/>
    <lineage>
        <taxon>Bacteria</taxon>
        <taxon>Pseudomonadati</taxon>
        <taxon>Pseudomonadota</taxon>
        <taxon>Alphaproteobacteria</taxon>
        <taxon>Rhodobacterales</taxon>
        <taxon>Paracoccaceae</taxon>
        <taxon>Litorisediminicola</taxon>
    </lineage>
</organism>
<feature type="signal peptide" evidence="1">
    <location>
        <begin position="1"/>
        <end position="20"/>
    </location>
</feature>
<comment type="caution">
    <text evidence="3">The sequence shown here is derived from an EMBL/GenBank/DDBJ whole genome shotgun (WGS) entry which is preliminary data.</text>
</comment>
<dbReference type="EMBL" id="JBHTMU010000039">
    <property type="protein sequence ID" value="MFD1344126.1"/>
    <property type="molecule type" value="Genomic_DNA"/>
</dbReference>
<dbReference type="SUPFAM" id="SSF159594">
    <property type="entry name" value="XCC0632-like"/>
    <property type="match status" value="1"/>
</dbReference>
<keyword evidence="1" id="KW-0732">Signal</keyword>
<gene>
    <name evidence="3" type="ORF">ACFQ4E_16975</name>
</gene>
<feature type="chain" id="PRO_5047069451" evidence="1">
    <location>
        <begin position="21"/>
        <end position="199"/>
    </location>
</feature>
<sequence>MTRFLLIALLALPGCSALSAFSDATTPLGVYELRAPEDIPAAPRQRPYNVTVEMPTTTGALDTDRILIKPSPLAAEYLPEVRWGEDVPTMVQSLLLRSLQRTNALAYVGREPLGLSGDIAIVTDVIDFQAETAGEGALVRLALSIQLVRESDVTILASRTFTAEAASPTTETEALVAAFDTASDTLLRAFAAWVTDGLR</sequence>
<proteinExistence type="predicted"/>
<dbReference type="InterPro" id="IPR005586">
    <property type="entry name" value="ABC_trans_aux"/>
</dbReference>
<evidence type="ECO:0000259" key="2">
    <source>
        <dbReference type="Pfam" id="PF03886"/>
    </source>
</evidence>
<name>A0ABW3ZLU2_9RHOB</name>
<reference evidence="4" key="1">
    <citation type="journal article" date="2019" name="Int. J. Syst. Evol. Microbiol.">
        <title>The Global Catalogue of Microorganisms (GCM) 10K type strain sequencing project: providing services to taxonomists for standard genome sequencing and annotation.</title>
        <authorList>
            <consortium name="The Broad Institute Genomics Platform"/>
            <consortium name="The Broad Institute Genome Sequencing Center for Infectious Disease"/>
            <person name="Wu L."/>
            <person name="Ma J."/>
        </authorList>
    </citation>
    <scope>NUCLEOTIDE SEQUENCE [LARGE SCALE GENOMIC DNA]</scope>
    <source>
        <strain evidence="4">CCUG 62953</strain>
    </source>
</reference>
<feature type="domain" description="ABC-type transport auxiliary lipoprotein component" evidence="2">
    <location>
        <begin position="31"/>
        <end position="189"/>
    </location>
</feature>
<evidence type="ECO:0000313" key="4">
    <source>
        <dbReference type="Proteomes" id="UP001597135"/>
    </source>
</evidence>
<dbReference type="Gene3D" id="3.40.50.10610">
    <property type="entry name" value="ABC-type transport auxiliary lipoprotein component"/>
    <property type="match status" value="1"/>
</dbReference>
<keyword evidence="4" id="KW-1185">Reference proteome</keyword>